<dbReference type="InterPro" id="IPR007201">
    <property type="entry name" value="Mei2-like_Rrm_C"/>
</dbReference>
<gene>
    <name evidence="3" type="ORF">HAX54_030800</name>
</gene>
<feature type="domain" description="Mei2-like C-terminal RNA recognition motif" evidence="2">
    <location>
        <begin position="212"/>
        <end position="317"/>
    </location>
</feature>
<reference evidence="3 4" key="1">
    <citation type="journal article" date="2021" name="BMC Genomics">
        <title>Datura genome reveals duplications of psychoactive alkaloid biosynthetic genes and high mutation rate following tissue culture.</title>
        <authorList>
            <person name="Rajewski A."/>
            <person name="Carter-House D."/>
            <person name="Stajich J."/>
            <person name="Litt A."/>
        </authorList>
    </citation>
    <scope>NUCLEOTIDE SEQUENCE [LARGE SCALE GENOMIC DNA]</scope>
    <source>
        <strain evidence="3">AR-01</strain>
    </source>
</reference>
<dbReference type="Pfam" id="PF04059">
    <property type="entry name" value="RRM_2"/>
    <property type="match status" value="1"/>
</dbReference>
<evidence type="ECO:0000313" key="3">
    <source>
        <dbReference type="EMBL" id="MCD7456185.1"/>
    </source>
</evidence>
<comment type="caution">
    <text evidence="3">The sequence shown here is derived from an EMBL/GenBank/DDBJ whole genome shotgun (WGS) entry which is preliminary data.</text>
</comment>
<organism evidence="3 4">
    <name type="scientific">Datura stramonium</name>
    <name type="common">Jimsonweed</name>
    <name type="synonym">Common thornapple</name>
    <dbReference type="NCBI Taxonomy" id="4076"/>
    <lineage>
        <taxon>Eukaryota</taxon>
        <taxon>Viridiplantae</taxon>
        <taxon>Streptophyta</taxon>
        <taxon>Embryophyta</taxon>
        <taxon>Tracheophyta</taxon>
        <taxon>Spermatophyta</taxon>
        <taxon>Magnoliopsida</taxon>
        <taxon>eudicotyledons</taxon>
        <taxon>Gunneridae</taxon>
        <taxon>Pentapetalae</taxon>
        <taxon>asterids</taxon>
        <taxon>lamiids</taxon>
        <taxon>Solanales</taxon>
        <taxon>Solanaceae</taxon>
        <taxon>Solanoideae</taxon>
        <taxon>Datureae</taxon>
        <taxon>Datura</taxon>
    </lineage>
</organism>
<protein>
    <recommendedName>
        <fullName evidence="2">Mei2-like C-terminal RNA recognition motif domain-containing protein</fullName>
    </recommendedName>
</protein>
<accession>A0ABS8SBD5</accession>
<dbReference type="InterPro" id="IPR035979">
    <property type="entry name" value="RBD_domain_sf"/>
</dbReference>
<dbReference type="EMBL" id="JACEIK010000387">
    <property type="protein sequence ID" value="MCD7456185.1"/>
    <property type="molecule type" value="Genomic_DNA"/>
</dbReference>
<evidence type="ECO:0000256" key="1">
    <source>
        <dbReference type="SAM" id="MobiDB-lite"/>
    </source>
</evidence>
<evidence type="ECO:0000313" key="4">
    <source>
        <dbReference type="Proteomes" id="UP000823775"/>
    </source>
</evidence>
<sequence>MAAAVCTRNKLNPHAEEFKPTDVEKDVVVPFVPQGNEIVLYQQPPQYYFHPPAVPSSFPHPYDYQFCYYQQQNVPFYWIYYKDFQPHYQQLLSSSPDKTPQSQSFFDDKDENFSVGMKKIGVRSEKTPQDQSFVDKDGIFSVGMRKTWTRVEKIKGQNKRPFLPPRLMRATATVRGRPKGFFLRKPYQETGSISSYKSPPIKEDPSYISSNKTTVMIRNIPNQFRRVPFMLFLDHYCRVNHWEYDFLYLPIDFGTKNNVGYAFVNFTSGCAASEIREVLKNFKWHGVKTPAGIYSSRKICEVTWARIQGKEQLMKHFSGSNFVCDTDEYLPVVFSPPRNGSTNLTKPMTIGKLAPGPSVSSSLPSTNDD</sequence>
<dbReference type="SUPFAM" id="SSF54928">
    <property type="entry name" value="RNA-binding domain, RBD"/>
    <property type="match status" value="1"/>
</dbReference>
<evidence type="ECO:0000259" key="2">
    <source>
        <dbReference type="Pfam" id="PF04059"/>
    </source>
</evidence>
<dbReference type="Proteomes" id="UP000823775">
    <property type="component" value="Unassembled WGS sequence"/>
</dbReference>
<keyword evidence="4" id="KW-1185">Reference proteome</keyword>
<feature type="region of interest" description="Disordered" evidence="1">
    <location>
        <begin position="343"/>
        <end position="369"/>
    </location>
</feature>
<name>A0ABS8SBD5_DATST</name>
<proteinExistence type="predicted"/>
<feature type="compositionally biased region" description="Polar residues" evidence="1">
    <location>
        <begin position="358"/>
        <end position="369"/>
    </location>
</feature>